<proteinExistence type="predicted"/>
<dbReference type="Proteomes" id="UP000516134">
    <property type="component" value="Chromosome"/>
</dbReference>
<organism evidence="1 2">
    <name type="scientific">Sphingomonas daechungensis</name>
    <dbReference type="NCBI Taxonomy" id="1176646"/>
    <lineage>
        <taxon>Bacteria</taxon>
        <taxon>Pseudomonadati</taxon>
        <taxon>Pseudomonadota</taxon>
        <taxon>Alphaproteobacteria</taxon>
        <taxon>Sphingomonadales</taxon>
        <taxon>Sphingomonadaceae</taxon>
        <taxon>Sphingomonas</taxon>
    </lineage>
</organism>
<gene>
    <name evidence="1" type="ORF">H9L15_08240</name>
</gene>
<protein>
    <recommendedName>
        <fullName evidence="3">Beta/gamma crystallin family protein</fullName>
    </recommendedName>
</protein>
<evidence type="ECO:0000313" key="2">
    <source>
        <dbReference type="Proteomes" id="UP000516134"/>
    </source>
</evidence>
<evidence type="ECO:0000313" key="1">
    <source>
        <dbReference type="EMBL" id="QNP42329.1"/>
    </source>
</evidence>
<evidence type="ECO:0008006" key="3">
    <source>
        <dbReference type="Google" id="ProtNLM"/>
    </source>
</evidence>
<dbReference type="InterPro" id="IPR011024">
    <property type="entry name" value="G_crystallin-like"/>
</dbReference>
<reference evidence="1 2" key="1">
    <citation type="submission" date="2020-08" db="EMBL/GenBank/DDBJ databases">
        <title>Genome sequence of Sphingomonas daechungensis KACC 18115T.</title>
        <authorList>
            <person name="Hyun D.-W."/>
            <person name="Bae J.-W."/>
        </authorList>
    </citation>
    <scope>NUCLEOTIDE SEQUENCE [LARGE SCALE GENOMIC DNA]</scope>
    <source>
        <strain evidence="1 2">KACC 18115</strain>
    </source>
</reference>
<sequence>MRAPTPNLNLPWDARSVRVRSGEWQICSGRNYTGTCRTIDRDQTHLTGSVRRIQSMRPTGGFGTGVGESLRGATAEFFPAPKRFGRRIECNGSSCARSEANAFCRSVGWIVARSQALETVAGRSMVSDVLCARTPF</sequence>
<dbReference type="RefSeq" id="WP_187713762.1">
    <property type="nucleotide sequence ID" value="NZ_CP060780.1"/>
</dbReference>
<dbReference type="EMBL" id="CP060780">
    <property type="protein sequence ID" value="QNP42329.1"/>
    <property type="molecule type" value="Genomic_DNA"/>
</dbReference>
<accession>A0ABX6SYQ5</accession>
<keyword evidence="2" id="KW-1185">Reference proteome</keyword>
<name>A0ABX6SYQ5_9SPHN</name>
<dbReference type="SUPFAM" id="SSF49695">
    <property type="entry name" value="gamma-Crystallin-like"/>
    <property type="match status" value="1"/>
</dbReference>